<dbReference type="EMBL" id="MSCM01000002">
    <property type="protein sequence ID" value="PQJ77517.1"/>
    <property type="molecule type" value="Genomic_DNA"/>
</dbReference>
<dbReference type="RefSeq" id="WP_105022840.1">
    <property type="nucleotide sequence ID" value="NZ_MSCM01000002.1"/>
</dbReference>
<proteinExistence type="predicted"/>
<name>A0A2S7WIT8_9FLAO</name>
<comment type="caution">
    <text evidence="1">The sequence shown here is derived from an EMBL/GenBank/DDBJ whole genome shotgun (WGS) entry which is preliminary data.</text>
</comment>
<gene>
    <name evidence="1" type="ORF">BTO16_17005</name>
</gene>
<protein>
    <submittedName>
        <fullName evidence="1">Uncharacterized protein</fullName>
    </submittedName>
</protein>
<keyword evidence="2" id="KW-1185">Reference proteome</keyword>
<dbReference type="OrthoDB" id="1496041at2"/>
<reference evidence="1 2" key="1">
    <citation type="submission" date="2016-12" db="EMBL/GenBank/DDBJ databases">
        <title>Trade-off between light-utilization and light-protection in marine flavobacteria.</title>
        <authorList>
            <person name="Kumagai Y."/>
            <person name="Yoshizawa S."/>
            <person name="Kogure K."/>
            <person name="Iwasaki W."/>
        </authorList>
    </citation>
    <scope>NUCLEOTIDE SEQUENCE [LARGE SCALE GENOMIC DNA]</scope>
    <source>
        <strain evidence="1 2">ATCC 43844</strain>
    </source>
</reference>
<dbReference type="AlphaFoldDB" id="A0A2S7WIT8"/>
<evidence type="ECO:0000313" key="2">
    <source>
        <dbReference type="Proteomes" id="UP000239068"/>
    </source>
</evidence>
<organism evidence="1 2">
    <name type="scientific">Polaribacter glomeratus</name>
    <dbReference type="NCBI Taxonomy" id="102"/>
    <lineage>
        <taxon>Bacteria</taxon>
        <taxon>Pseudomonadati</taxon>
        <taxon>Bacteroidota</taxon>
        <taxon>Flavobacteriia</taxon>
        <taxon>Flavobacteriales</taxon>
        <taxon>Flavobacteriaceae</taxon>
    </lineage>
</organism>
<dbReference type="Proteomes" id="UP000239068">
    <property type="component" value="Unassembled WGS sequence"/>
</dbReference>
<evidence type="ECO:0000313" key="1">
    <source>
        <dbReference type="EMBL" id="PQJ77517.1"/>
    </source>
</evidence>
<sequence>MENRIEKILTLTKDFKNIYDIEIVLNPELLDEYFYSVKKKVKHHLCLIKDYLEDYNLFISLIKLYKIHPDYFINKQENTSCNGCLMNCINHMHPTFNFACYIIIANIEVRGSSIHEQDKNSLVINCLNLFSIKDELLFYDYEKMIANFTEFDFRSINHILSQNIDLKNLEYLNKLGDSINSIDSQISIFYNYKKKPCVIKKHIKNKKKYFDKKIIIDEKLKEIEEVSTPVSFNFENNFDKIDKNTVYNYFNDSLVKKGYLTKVDLEKYLLLAFQDKELPKEKFTFIKIDIGNIINIFYKYYRIVAAKPHGKQINYAELLGIYFEGFNTQKVKNNFAKNY</sequence>
<accession>A0A2S7WIT8</accession>